<dbReference type="InterPro" id="IPR001251">
    <property type="entry name" value="CRAL-TRIO_dom"/>
</dbReference>
<dbReference type="Proteomes" id="UP001178507">
    <property type="component" value="Unassembled WGS sequence"/>
</dbReference>
<dbReference type="SUPFAM" id="SSF52087">
    <property type="entry name" value="CRAL/TRIO domain"/>
    <property type="match status" value="1"/>
</dbReference>
<organism evidence="3 4">
    <name type="scientific">Effrenium voratum</name>
    <dbReference type="NCBI Taxonomy" id="2562239"/>
    <lineage>
        <taxon>Eukaryota</taxon>
        <taxon>Sar</taxon>
        <taxon>Alveolata</taxon>
        <taxon>Dinophyceae</taxon>
        <taxon>Suessiales</taxon>
        <taxon>Symbiodiniaceae</taxon>
        <taxon>Effrenium</taxon>
    </lineage>
</organism>
<proteinExistence type="predicted"/>
<name>A0AA36N624_9DINO</name>
<dbReference type="InterPro" id="IPR036865">
    <property type="entry name" value="CRAL-TRIO_dom_sf"/>
</dbReference>
<feature type="region of interest" description="Disordered" evidence="1">
    <location>
        <begin position="33"/>
        <end position="71"/>
    </location>
</feature>
<dbReference type="Gene3D" id="3.40.525.10">
    <property type="entry name" value="CRAL-TRIO lipid binding domain"/>
    <property type="match status" value="1"/>
</dbReference>
<evidence type="ECO:0000256" key="1">
    <source>
        <dbReference type="SAM" id="MobiDB-lite"/>
    </source>
</evidence>
<evidence type="ECO:0000259" key="2">
    <source>
        <dbReference type="PROSITE" id="PS50191"/>
    </source>
</evidence>
<evidence type="ECO:0000313" key="4">
    <source>
        <dbReference type="Proteomes" id="UP001178507"/>
    </source>
</evidence>
<comment type="caution">
    <text evidence="3">The sequence shown here is derived from an EMBL/GenBank/DDBJ whole genome shotgun (WGS) entry which is preliminary data.</text>
</comment>
<keyword evidence="4" id="KW-1185">Reference proteome</keyword>
<reference evidence="3" key="1">
    <citation type="submission" date="2023-08" db="EMBL/GenBank/DDBJ databases">
        <authorList>
            <person name="Chen Y."/>
            <person name="Shah S."/>
            <person name="Dougan E. K."/>
            <person name="Thang M."/>
            <person name="Chan C."/>
        </authorList>
    </citation>
    <scope>NUCLEOTIDE SEQUENCE</scope>
</reference>
<protein>
    <recommendedName>
        <fullName evidence="2">CRAL-TRIO domain-containing protein</fullName>
    </recommendedName>
</protein>
<gene>
    <name evidence="3" type="ORF">EVOR1521_LOCUS18615</name>
</gene>
<dbReference type="PROSITE" id="PS50191">
    <property type="entry name" value="CRAL_TRIO"/>
    <property type="match status" value="1"/>
</dbReference>
<dbReference type="EMBL" id="CAUJNA010002668">
    <property type="protein sequence ID" value="CAJ1393844.1"/>
    <property type="molecule type" value="Genomic_DNA"/>
</dbReference>
<dbReference type="CDD" id="cd00170">
    <property type="entry name" value="SEC14"/>
    <property type="match status" value="1"/>
</dbReference>
<sequence length="289" mass="31980">MPGVGCGCFLGARDLHLACCDTWLWMQLKQKSRGSRSGKSRGDDGRLKGLPKDHFEHEKVEAEGTPFPKKETVPPSQALLLEAFPDAPPAELRRFARGWPEGPAALKAYGDHLSWWAEGQPFEEAHSSVPGNWLTRGGLASDGSKVLLMQVACTDTNLAPEVYFKALCYTLEELVPREDGESQITLLLDTRGGAGWLNPKATELLPLLRICARQFPPNYPGVLRRIIVYPVPVACSLFARMALAFVDAWTRDHIVLISERVSGGWANVLRDYVSRNNIPEHALSRHSSL</sequence>
<accession>A0AA36N624</accession>
<dbReference type="Pfam" id="PF00650">
    <property type="entry name" value="CRAL_TRIO"/>
    <property type="match status" value="1"/>
</dbReference>
<feature type="domain" description="CRAL-TRIO" evidence="2">
    <location>
        <begin position="121"/>
        <end position="280"/>
    </location>
</feature>
<evidence type="ECO:0000313" key="3">
    <source>
        <dbReference type="EMBL" id="CAJ1393844.1"/>
    </source>
</evidence>
<dbReference type="AlphaFoldDB" id="A0AA36N624"/>
<feature type="compositionally biased region" description="Basic and acidic residues" evidence="1">
    <location>
        <begin position="40"/>
        <end position="71"/>
    </location>
</feature>